<dbReference type="Pfam" id="PF10728">
    <property type="entry name" value="DUF2520"/>
    <property type="match status" value="1"/>
</dbReference>
<reference evidence="4" key="1">
    <citation type="submission" date="2016-06" db="EMBL/GenBank/DDBJ databases">
        <authorList>
            <person name="Varghese N."/>
            <person name="Submissions Spin"/>
        </authorList>
    </citation>
    <scope>NUCLEOTIDE SEQUENCE [LARGE SCALE GENOMIC DNA]</scope>
    <source>
        <strain evidence="4">DSM 43816</strain>
    </source>
</reference>
<dbReference type="Gene3D" id="1.10.1040.20">
    <property type="entry name" value="ProC-like, C-terminal domain"/>
    <property type="match status" value="1"/>
</dbReference>
<evidence type="ECO:0000313" key="3">
    <source>
        <dbReference type="EMBL" id="SCF23924.1"/>
    </source>
</evidence>
<dbReference type="InterPro" id="IPR019665">
    <property type="entry name" value="OxRdtase/DH_put_Rossmann_dom"/>
</dbReference>
<dbReference type="InterPro" id="IPR036291">
    <property type="entry name" value="NAD(P)-bd_dom_sf"/>
</dbReference>
<dbReference type="InterPro" id="IPR037108">
    <property type="entry name" value="TM1727-like_C_sf"/>
</dbReference>
<dbReference type="AlphaFoldDB" id="A0A1C4YTE1"/>
<keyword evidence="4" id="KW-1185">Reference proteome</keyword>
<evidence type="ECO:0000259" key="1">
    <source>
        <dbReference type="Pfam" id="PF10727"/>
    </source>
</evidence>
<dbReference type="Gene3D" id="3.40.50.720">
    <property type="entry name" value="NAD(P)-binding Rossmann-like Domain"/>
    <property type="match status" value="1"/>
</dbReference>
<dbReference type="EMBL" id="LT607413">
    <property type="protein sequence ID" value="SCF23924.1"/>
    <property type="molecule type" value="Genomic_DNA"/>
</dbReference>
<dbReference type="InterPro" id="IPR018931">
    <property type="entry name" value="DUF2520"/>
</dbReference>
<dbReference type="PANTHER" id="PTHR40459:SF1">
    <property type="entry name" value="CONSERVED HYPOTHETICAL ALANINE AND LEUCINE RICH PROTEIN"/>
    <property type="match status" value="1"/>
</dbReference>
<dbReference type="Pfam" id="PF10727">
    <property type="entry name" value="Rossmann-like"/>
    <property type="match status" value="1"/>
</dbReference>
<name>A0A1C4YTE1_MICEC</name>
<dbReference type="Proteomes" id="UP000198253">
    <property type="component" value="Chromosome I"/>
</dbReference>
<dbReference type="OrthoDB" id="8650434at2"/>
<dbReference type="RefSeq" id="WP_088983268.1">
    <property type="nucleotide sequence ID" value="NZ_LT607413.1"/>
</dbReference>
<sequence>MPLHVAVIGAGRVGTVLGAALARAGHHITVVARSPRSLARARRLLPDASFVSLAAATDADLLLLTTSDDALVQAARELADAPSLRVGQTVLHTSVVHGLGALEPLQHRGLRIGSMHPAMTFTGQLTDLDRLPGTTFTVTAQPDLLKPLRRLIEGDLKGRQQSLREEQRPLYHLGLVHGANHLVSLVNDACDMLRAGGITHPQDVLEPLLRAALDNALDAGDHGLTGPIARGDVGTLEWHVATLEQTRHPAADAYITLAHRTAERAHHAGILSDVTAARLMDAIAIRPDRRAASTRRCNCGS</sequence>
<feature type="domain" description="DUF2520" evidence="2">
    <location>
        <begin position="135"/>
        <end position="260"/>
    </location>
</feature>
<dbReference type="SUPFAM" id="SSF48179">
    <property type="entry name" value="6-phosphogluconate dehydrogenase C-terminal domain-like"/>
    <property type="match status" value="1"/>
</dbReference>
<dbReference type="SUPFAM" id="SSF51735">
    <property type="entry name" value="NAD(P)-binding Rossmann-fold domains"/>
    <property type="match status" value="1"/>
</dbReference>
<organism evidence="3 4">
    <name type="scientific">Micromonospora echinospora</name>
    <name type="common">Micromonospora purpurea</name>
    <dbReference type="NCBI Taxonomy" id="1877"/>
    <lineage>
        <taxon>Bacteria</taxon>
        <taxon>Bacillati</taxon>
        <taxon>Actinomycetota</taxon>
        <taxon>Actinomycetes</taxon>
        <taxon>Micromonosporales</taxon>
        <taxon>Micromonosporaceae</taxon>
        <taxon>Micromonospora</taxon>
    </lineage>
</organism>
<dbReference type="InterPro" id="IPR008927">
    <property type="entry name" value="6-PGluconate_DH-like_C_sf"/>
</dbReference>
<gene>
    <name evidence="3" type="ORF">GA0070618_4339</name>
</gene>
<evidence type="ECO:0000313" key="4">
    <source>
        <dbReference type="Proteomes" id="UP000198253"/>
    </source>
</evidence>
<dbReference type="PANTHER" id="PTHR40459">
    <property type="entry name" value="CONSERVED HYPOTHETICAL ALANINE AND LEUCINE RICH PROTEIN"/>
    <property type="match status" value="1"/>
</dbReference>
<evidence type="ECO:0000259" key="2">
    <source>
        <dbReference type="Pfam" id="PF10728"/>
    </source>
</evidence>
<feature type="domain" description="Putative oxidoreductase/dehydrogenase Rossmann-like" evidence="1">
    <location>
        <begin position="3"/>
        <end position="117"/>
    </location>
</feature>
<dbReference type="InParanoid" id="A0A1C4YTE1"/>
<protein>
    <submittedName>
        <fullName evidence="3">Predicted oxidoreductase, contains short-chain dehydrogenase (SDR) and DUF2520 domains</fullName>
    </submittedName>
</protein>
<proteinExistence type="predicted"/>
<accession>A0A1C4YTE1</accession>